<dbReference type="Proteomes" id="UP000280417">
    <property type="component" value="Unassembled WGS sequence"/>
</dbReference>
<dbReference type="InterPro" id="IPR037235">
    <property type="entry name" value="TRCF-like_C_D7"/>
</dbReference>
<accession>A0A662DCW2</accession>
<dbReference type="InterPro" id="IPR005118">
    <property type="entry name" value="TRCF_C"/>
</dbReference>
<dbReference type="InterPro" id="IPR001650">
    <property type="entry name" value="Helicase_C-like"/>
</dbReference>
<dbReference type="Pfam" id="PF00271">
    <property type="entry name" value="Helicase_C"/>
    <property type="match status" value="1"/>
</dbReference>
<dbReference type="AlphaFoldDB" id="A0A662DCW2"/>
<evidence type="ECO:0000256" key="1">
    <source>
        <dbReference type="ARBA" id="ARBA00022801"/>
    </source>
</evidence>
<gene>
    <name evidence="4" type="ORF">DRJ04_05725</name>
</gene>
<dbReference type="PANTHER" id="PTHR47964:SF1">
    <property type="entry name" value="ATP-DEPENDENT DNA HELICASE HOMOLOG RECG, CHLOROPLASTIC"/>
    <property type="match status" value="1"/>
</dbReference>
<evidence type="ECO:0000313" key="4">
    <source>
        <dbReference type="EMBL" id="RLE12698.1"/>
    </source>
</evidence>
<name>A0A662DCW2_UNCAE</name>
<dbReference type="SMART" id="SM00490">
    <property type="entry name" value="HELICc"/>
    <property type="match status" value="1"/>
</dbReference>
<dbReference type="SMART" id="SM00982">
    <property type="entry name" value="TRCF"/>
    <property type="match status" value="1"/>
</dbReference>
<dbReference type="PANTHER" id="PTHR47964">
    <property type="entry name" value="ATP-DEPENDENT DNA HELICASE HOMOLOG RECG, CHLOROPLASTIC"/>
    <property type="match status" value="1"/>
</dbReference>
<evidence type="ECO:0000256" key="2">
    <source>
        <dbReference type="ARBA" id="ARBA00022806"/>
    </source>
</evidence>
<dbReference type="GO" id="GO:0006281">
    <property type="term" value="P:DNA repair"/>
    <property type="evidence" value="ECO:0007669"/>
    <property type="project" value="InterPro"/>
</dbReference>
<dbReference type="InterPro" id="IPR047112">
    <property type="entry name" value="RecG/Mfd"/>
</dbReference>
<dbReference type="GO" id="GO:0003678">
    <property type="term" value="F:DNA helicase activity"/>
    <property type="evidence" value="ECO:0007669"/>
    <property type="project" value="TreeGrafter"/>
</dbReference>
<keyword evidence="2" id="KW-0347">Helicase</keyword>
<feature type="domain" description="Helicase C-terminal" evidence="3">
    <location>
        <begin position="61"/>
        <end position="223"/>
    </location>
</feature>
<protein>
    <submittedName>
        <fullName evidence="4">Transcription-repair coupling factor</fullName>
    </submittedName>
</protein>
<dbReference type="InterPro" id="IPR027417">
    <property type="entry name" value="P-loop_NTPase"/>
</dbReference>
<sequence>DEEHRFGVVQKKKIKELKKTVDVLTLSATPIPRSLYMALTGIYELSTIFSPPQERQEVETEVAEYSDKIVKEAILQELTRKGQVFYLYNKVKTIHKVAGKLKEMFPEAKIAVAHGQMSSAKLEKTIIDFIKGRYDILVCTSIIESGIDMPHVNTLIVENSEQFGLADLYQLRGRVGRGRRKGYAYFLFTPEKVLTDQAKRRLQIIHQFKGAGAGLKIAMEDLQIRGAGNLLGKEQHGHIASVGFTLYSQLLAEEVKKLKGEKPEPSFPIHIELGVEARIPPSYVPCKAWRMQLYQKIGEIEGRQKLFEFEEELKDRFGPLPSATRNLIHVLNIKLLAKKIGICSISKNCNKMIKVSFSPFHPLSFEKKEKIKQKFPGSIKTFSQDERNLLITKPEGKNEEEFLIWLKDFLQKLKDVLI</sequence>
<dbReference type="SUPFAM" id="SSF52540">
    <property type="entry name" value="P-loop containing nucleoside triphosphate hydrolases"/>
    <property type="match status" value="2"/>
</dbReference>
<evidence type="ECO:0000313" key="5">
    <source>
        <dbReference type="Proteomes" id="UP000280417"/>
    </source>
</evidence>
<keyword evidence="2" id="KW-0067">ATP-binding</keyword>
<dbReference type="Pfam" id="PF03461">
    <property type="entry name" value="TRCF"/>
    <property type="match status" value="1"/>
</dbReference>
<dbReference type="SUPFAM" id="SSF143517">
    <property type="entry name" value="TRCF domain-like"/>
    <property type="match status" value="1"/>
</dbReference>
<comment type="caution">
    <text evidence="4">The sequence shown here is derived from an EMBL/GenBank/DDBJ whole genome shotgun (WGS) entry which is preliminary data.</text>
</comment>
<dbReference type="Gene3D" id="3.90.1150.50">
    <property type="entry name" value="Transcription-repair-coupling factor, D7 domain"/>
    <property type="match status" value="1"/>
</dbReference>
<dbReference type="PROSITE" id="PS51194">
    <property type="entry name" value="HELICASE_CTER"/>
    <property type="match status" value="1"/>
</dbReference>
<keyword evidence="1" id="KW-0378">Hydrolase</keyword>
<reference evidence="4 5" key="1">
    <citation type="submission" date="2018-06" db="EMBL/GenBank/DDBJ databases">
        <title>Extensive metabolic versatility and redundancy in microbially diverse, dynamic hydrothermal sediments.</title>
        <authorList>
            <person name="Dombrowski N."/>
            <person name="Teske A."/>
            <person name="Baker B.J."/>
        </authorList>
    </citation>
    <scope>NUCLEOTIDE SEQUENCE [LARGE SCALE GENOMIC DNA]</scope>
    <source>
        <strain evidence="4">B3_G15</strain>
    </source>
</reference>
<evidence type="ECO:0000259" key="3">
    <source>
        <dbReference type="PROSITE" id="PS51194"/>
    </source>
</evidence>
<keyword evidence="2" id="KW-0547">Nucleotide-binding</keyword>
<dbReference type="EMBL" id="QMQA01000146">
    <property type="protein sequence ID" value="RLE12698.1"/>
    <property type="molecule type" value="Genomic_DNA"/>
</dbReference>
<feature type="non-terminal residue" evidence="4">
    <location>
        <position position="1"/>
    </location>
</feature>
<dbReference type="GO" id="GO:0016787">
    <property type="term" value="F:hydrolase activity"/>
    <property type="evidence" value="ECO:0007669"/>
    <property type="project" value="UniProtKB-KW"/>
</dbReference>
<organism evidence="4 5">
    <name type="scientific">Aerophobetes bacterium</name>
    <dbReference type="NCBI Taxonomy" id="2030807"/>
    <lineage>
        <taxon>Bacteria</taxon>
        <taxon>Candidatus Aerophobota</taxon>
    </lineage>
</organism>
<dbReference type="Gene3D" id="3.40.50.300">
    <property type="entry name" value="P-loop containing nucleotide triphosphate hydrolases"/>
    <property type="match status" value="2"/>
</dbReference>
<proteinExistence type="predicted"/>